<dbReference type="EMBL" id="CCAG010015680">
    <property type="status" value="NOT_ANNOTATED_CDS"/>
    <property type="molecule type" value="Genomic_DNA"/>
</dbReference>
<sequence>MDQRFNRTLQEQLRKVIDENQQDWDEHLPIFLMAYRAKQTALPPAKILFVSNLRLPADLKFGTPSNVQRTETEY</sequence>
<proteinExistence type="predicted"/>
<organism evidence="1 2">
    <name type="scientific">Glossina morsitans morsitans</name>
    <name type="common">Savannah tsetse fly</name>
    <dbReference type="NCBI Taxonomy" id="37546"/>
    <lineage>
        <taxon>Eukaryota</taxon>
        <taxon>Metazoa</taxon>
        <taxon>Ecdysozoa</taxon>
        <taxon>Arthropoda</taxon>
        <taxon>Hexapoda</taxon>
        <taxon>Insecta</taxon>
        <taxon>Pterygota</taxon>
        <taxon>Neoptera</taxon>
        <taxon>Endopterygota</taxon>
        <taxon>Diptera</taxon>
        <taxon>Brachycera</taxon>
        <taxon>Muscomorpha</taxon>
        <taxon>Hippoboscoidea</taxon>
        <taxon>Glossinidae</taxon>
        <taxon>Glossina</taxon>
    </lineage>
</organism>
<name>A0A1B0GD99_GLOMM</name>
<dbReference type="AlphaFoldDB" id="A0A1B0GD99"/>
<evidence type="ECO:0000313" key="1">
    <source>
        <dbReference type="EnsemblMetazoa" id="GMOY011274-PA"/>
    </source>
</evidence>
<protein>
    <recommendedName>
        <fullName evidence="3">Integrase catalytic domain-containing protein</fullName>
    </recommendedName>
</protein>
<keyword evidence="2" id="KW-1185">Reference proteome</keyword>
<accession>A0A1B0GD99</accession>
<evidence type="ECO:0008006" key="3">
    <source>
        <dbReference type="Google" id="ProtNLM"/>
    </source>
</evidence>
<dbReference type="EnsemblMetazoa" id="GMOY011274-RA">
    <property type="protein sequence ID" value="GMOY011274-PA"/>
    <property type="gene ID" value="GMOY011274"/>
</dbReference>
<dbReference type="VEuPathDB" id="VectorBase:GMOY011274"/>
<dbReference type="GO" id="GO:0003676">
    <property type="term" value="F:nucleic acid binding"/>
    <property type="evidence" value="ECO:0007669"/>
    <property type="project" value="InterPro"/>
</dbReference>
<reference evidence="1" key="1">
    <citation type="submission" date="2020-05" db="UniProtKB">
        <authorList>
            <consortium name="EnsemblMetazoa"/>
        </authorList>
    </citation>
    <scope>IDENTIFICATION</scope>
    <source>
        <strain evidence="1">Yale</strain>
    </source>
</reference>
<dbReference type="PhylomeDB" id="A0A1B0GD99"/>
<evidence type="ECO:0000313" key="2">
    <source>
        <dbReference type="Proteomes" id="UP000092444"/>
    </source>
</evidence>
<dbReference type="InterPro" id="IPR036397">
    <property type="entry name" value="RNaseH_sf"/>
</dbReference>
<dbReference type="STRING" id="37546.A0A1B0GD99"/>
<dbReference type="Gene3D" id="3.30.420.10">
    <property type="entry name" value="Ribonuclease H-like superfamily/Ribonuclease H"/>
    <property type="match status" value="1"/>
</dbReference>
<dbReference type="Proteomes" id="UP000092444">
    <property type="component" value="Unassembled WGS sequence"/>
</dbReference>